<evidence type="ECO:0000256" key="7">
    <source>
        <dbReference type="RuleBase" id="RU363032"/>
    </source>
</evidence>
<dbReference type="CDD" id="cd06261">
    <property type="entry name" value="TM_PBP2"/>
    <property type="match status" value="1"/>
</dbReference>
<keyword evidence="6 7" id="KW-0472">Membrane</keyword>
<protein>
    <submittedName>
        <fullName evidence="9">Carbohydrate ABC transporter permease</fullName>
    </submittedName>
</protein>
<evidence type="ECO:0000313" key="10">
    <source>
        <dbReference type="Proteomes" id="UP000621560"/>
    </source>
</evidence>
<evidence type="ECO:0000256" key="4">
    <source>
        <dbReference type="ARBA" id="ARBA00022692"/>
    </source>
</evidence>
<dbReference type="GO" id="GO:0055085">
    <property type="term" value="P:transmembrane transport"/>
    <property type="evidence" value="ECO:0007669"/>
    <property type="project" value="InterPro"/>
</dbReference>
<feature type="domain" description="ABC transmembrane type-1" evidence="8">
    <location>
        <begin position="75"/>
        <end position="283"/>
    </location>
</feature>
<evidence type="ECO:0000256" key="5">
    <source>
        <dbReference type="ARBA" id="ARBA00022989"/>
    </source>
</evidence>
<sequence length="298" mass="33465">MPAIRRRLTASTLGVHLFFVLFSLSFLIPFILVISISLTSEERVLGGGYSLLPIPFDLTAYKVVFQNPSQIMSAYAVTAFQAALGTFLSVFVMSLCAYPLSRQSFRWRGPITFYIFFTMLFGGGLIPSYILITQYLKLGDTVWVYILPTLANAFHIIIFRTFFQGLPQAIIESAKMDGANELRIYFRMILPLSKPVLATLALLGVLGRWNEWFIALIYIRDQQLYTLQYLLQKILMEAEFIRQMATEAPAGIDLGAFTVPTETVRFALAIVAAGPLLVVFPFFQKYFARGLTIGSVKG</sequence>
<comment type="caution">
    <text evidence="9">The sequence shown here is derived from an EMBL/GenBank/DDBJ whole genome shotgun (WGS) entry which is preliminary data.</text>
</comment>
<name>A0A927BW48_9BACL</name>
<feature type="transmembrane region" description="Helical" evidence="7">
    <location>
        <begin position="74"/>
        <end position="100"/>
    </location>
</feature>
<feature type="transmembrane region" description="Helical" evidence="7">
    <location>
        <begin position="112"/>
        <end position="136"/>
    </location>
</feature>
<evidence type="ECO:0000256" key="3">
    <source>
        <dbReference type="ARBA" id="ARBA00022475"/>
    </source>
</evidence>
<comment type="similarity">
    <text evidence="7">Belongs to the binding-protein-dependent transport system permease family.</text>
</comment>
<accession>A0A927BW48</accession>
<dbReference type="Pfam" id="PF00528">
    <property type="entry name" value="BPD_transp_1"/>
    <property type="match status" value="1"/>
</dbReference>
<feature type="transmembrane region" description="Helical" evidence="7">
    <location>
        <begin position="184"/>
        <end position="206"/>
    </location>
</feature>
<dbReference type="EMBL" id="JACXIZ010000037">
    <property type="protein sequence ID" value="MBD2847417.1"/>
    <property type="molecule type" value="Genomic_DNA"/>
</dbReference>
<dbReference type="Proteomes" id="UP000621560">
    <property type="component" value="Unassembled WGS sequence"/>
</dbReference>
<dbReference type="PROSITE" id="PS50928">
    <property type="entry name" value="ABC_TM1"/>
    <property type="match status" value="1"/>
</dbReference>
<gene>
    <name evidence="9" type="ORF">IDH44_19620</name>
</gene>
<keyword evidence="3" id="KW-1003">Cell membrane</keyword>
<reference evidence="9" key="1">
    <citation type="submission" date="2020-09" db="EMBL/GenBank/DDBJ databases">
        <title>A novel bacterium of genus Paenibacillus, isolated from South China Sea.</title>
        <authorList>
            <person name="Huang H."/>
            <person name="Mo K."/>
            <person name="Hu Y."/>
        </authorList>
    </citation>
    <scope>NUCLEOTIDE SEQUENCE</scope>
    <source>
        <strain evidence="9">IB182496</strain>
    </source>
</reference>
<keyword evidence="5 7" id="KW-1133">Transmembrane helix</keyword>
<dbReference type="InterPro" id="IPR035906">
    <property type="entry name" value="MetI-like_sf"/>
</dbReference>
<evidence type="ECO:0000313" key="9">
    <source>
        <dbReference type="EMBL" id="MBD2847417.1"/>
    </source>
</evidence>
<comment type="subcellular location">
    <subcellularLocation>
        <location evidence="1 7">Cell membrane</location>
        <topology evidence="1 7">Multi-pass membrane protein</topology>
    </subcellularLocation>
</comment>
<dbReference type="GO" id="GO:0005886">
    <property type="term" value="C:plasma membrane"/>
    <property type="evidence" value="ECO:0007669"/>
    <property type="project" value="UniProtKB-SubCell"/>
</dbReference>
<feature type="transmembrane region" description="Helical" evidence="7">
    <location>
        <begin position="12"/>
        <end position="36"/>
    </location>
</feature>
<evidence type="ECO:0000256" key="2">
    <source>
        <dbReference type="ARBA" id="ARBA00022448"/>
    </source>
</evidence>
<evidence type="ECO:0000256" key="1">
    <source>
        <dbReference type="ARBA" id="ARBA00004651"/>
    </source>
</evidence>
<evidence type="ECO:0000256" key="6">
    <source>
        <dbReference type="ARBA" id="ARBA00023136"/>
    </source>
</evidence>
<dbReference type="PANTHER" id="PTHR43744:SF9">
    <property type="entry name" value="POLYGALACTURONAN_RHAMNOGALACTURONAN TRANSPORT SYSTEM PERMEASE PROTEIN YTCP"/>
    <property type="match status" value="1"/>
</dbReference>
<keyword evidence="4 7" id="KW-0812">Transmembrane</keyword>
<feature type="transmembrane region" description="Helical" evidence="7">
    <location>
        <begin position="264"/>
        <end position="283"/>
    </location>
</feature>
<dbReference type="RefSeq" id="WP_190920523.1">
    <property type="nucleotide sequence ID" value="NZ_JACXIZ010000037.1"/>
</dbReference>
<dbReference type="AlphaFoldDB" id="A0A927BW48"/>
<dbReference type="PANTHER" id="PTHR43744">
    <property type="entry name" value="ABC TRANSPORTER PERMEASE PROTEIN MG189-RELATED-RELATED"/>
    <property type="match status" value="1"/>
</dbReference>
<keyword evidence="10" id="KW-1185">Reference proteome</keyword>
<dbReference type="Gene3D" id="1.10.3720.10">
    <property type="entry name" value="MetI-like"/>
    <property type="match status" value="1"/>
</dbReference>
<proteinExistence type="inferred from homology"/>
<feature type="transmembrane region" description="Helical" evidence="7">
    <location>
        <begin position="142"/>
        <end position="163"/>
    </location>
</feature>
<keyword evidence="2 7" id="KW-0813">Transport</keyword>
<dbReference type="InterPro" id="IPR000515">
    <property type="entry name" value="MetI-like"/>
</dbReference>
<organism evidence="9 10">
    <name type="scientific">Paenibacillus sabuli</name>
    <dbReference type="NCBI Taxonomy" id="2772509"/>
    <lineage>
        <taxon>Bacteria</taxon>
        <taxon>Bacillati</taxon>
        <taxon>Bacillota</taxon>
        <taxon>Bacilli</taxon>
        <taxon>Bacillales</taxon>
        <taxon>Paenibacillaceae</taxon>
        <taxon>Paenibacillus</taxon>
    </lineage>
</organism>
<dbReference type="SUPFAM" id="SSF161098">
    <property type="entry name" value="MetI-like"/>
    <property type="match status" value="1"/>
</dbReference>
<evidence type="ECO:0000259" key="8">
    <source>
        <dbReference type="PROSITE" id="PS50928"/>
    </source>
</evidence>